<dbReference type="Proteomes" id="UP001332243">
    <property type="component" value="Unassembled WGS sequence"/>
</dbReference>
<evidence type="ECO:0000256" key="3">
    <source>
        <dbReference type="ARBA" id="ARBA00022475"/>
    </source>
</evidence>
<dbReference type="EMBL" id="JAZGQK010000035">
    <property type="protein sequence ID" value="MEE6263224.1"/>
    <property type="molecule type" value="Genomic_DNA"/>
</dbReference>
<feature type="transmembrane region" description="Helical" evidence="9">
    <location>
        <begin position="23"/>
        <end position="49"/>
    </location>
</feature>
<comment type="similarity">
    <text evidence="8">Belongs to the binding-protein-dependent transport system permease family. LivHM subfamily.</text>
</comment>
<proteinExistence type="inferred from homology"/>
<protein>
    <submittedName>
        <fullName evidence="10">Branched-chain amino acid ABC transporter permease</fullName>
    </submittedName>
</protein>
<dbReference type="RefSeq" id="WP_331218161.1">
    <property type="nucleotide sequence ID" value="NZ_JAZGQK010000035.1"/>
</dbReference>
<dbReference type="CDD" id="cd06582">
    <property type="entry name" value="TM_PBP1_LivH_like"/>
    <property type="match status" value="1"/>
</dbReference>
<dbReference type="PANTHER" id="PTHR11795">
    <property type="entry name" value="BRANCHED-CHAIN AMINO ACID TRANSPORT SYSTEM PERMEASE PROTEIN LIVH"/>
    <property type="match status" value="1"/>
</dbReference>
<keyword evidence="3" id="KW-1003">Cell membrane</keyword>
<evidence type="ECO:0000256" key="2">
    <source>
        <dbReference type="ARBA" id="ARBA00022448"/>
    </source>
</evidence>
<evidence type="ECO:0000313" key="11">
    <source>
        <dbReference type="Proteomes" id="UP001332243"/>
    </source>
</evidence>
<evidence type="ECO:0000256" key="5">
    <source>
        <dbReference type="ARBA" id="ARBA00022970"/>
    </source>
</evidence>
<accession>A0ABU7S3F4</accession>
<keyword evidence="5" id="KW-0029">Amino-acid transport</keyword>
<dbReference type="PANTHER" id="PTHR11795:SF442">
    <property type="entry name" value="ABC TRANSPORTER ATP-BINDING PROTEIN"/>
    <property type="match status" value="1"/>
</dbReference>
<evidence type="ECO:0000256" key="9">
    <source>
        <dbReference type="SAM" id="Phobius"/>
    </source>
</evidence>
<evidence type="ECO:0000256" key="1">
    <source>
        <dbReference type="ARBA" id="ARBA00004651"/>
    </source>
</evidence>
<feature type="transmembrane region" description="Helical" evidence="9">
    <location>
        <begin position="149"/>
        <end position="170"/>
    </location>
</feature>
<reference evidence="10 11" key="1">
    <citation type="submission" date="2024-01" db="EMBL/GenBank/DDBJ databases">
        <title>Genome insights into Plantactinospora sonchi sp. nov.</title>
        <authorList>
            <person name="Wang L."/>
        </authorList>
    </citation>
    <scope>NUCLEOTIDE SEQUENCE [LARGE SCALE GENOMIC DNA]</scope>
    <source>
        <strain evidence="10 11">NEAU-QY2</strain>
    </source>
</reference>
<keyword evidence="7 9" id="KW-0472">Membrane</keyword>
<name>A0ABU7S3F4_9ACTN</name>
<dbReference type="Pfam" id="PF02653">
    <property type="entry name" value="BPD_transp_2"/>
    <property type="match status" value="1"/>
</dbReference>
<keyword evidence="2" id="KW-0813">Transport</keyword>
<sequence>MTGYAARVTDSIDPYLIPALDGVAYGLLLFVAASGLVLCFGVANILNLAHGTLYAVGAYTVSALADGGWGSLLLALAVGVLAGAGAGGLLAGLLAPVARRDHLTQALLTFGVALAGGALLVAAFGPDSLPVRIPAVLEGTVEVAGHRYAAYRLGFIAVAAVIAVLLALVVTRTRAGMLVRAAVDDPEMVASLGVNPARIRIGVLCTAGALAGAAGVLGAPIIGPAPTTADTVLLLSLVVVVLGGLGSVRGTLLAALAVGEIQTLGVALAPTVAPFLLFAAMAAVLAIRARGLPARRLRLRWGGTT</sequence>
<gene>
    <name evidence="10" type="ORF">V1633_32575</name>
</gene>
<comment type="subcellular location">
    <subcellularLocation>
        <location evidence="1">Cell membrane</location>
        <topology evidence="1">Multi-pass membrane protein</topology>
    </subcellularLocation>
</comment>
<keyword evidence="11" id="KW-1185">Reference proteome</keyword>
<evidence type="ECO:0000313" key="10">
    <source>
        <dbReference type="EMBL" id="MEE6263224.1"/>
    </source>
</evidence>
<evidence type="ECO:0000256" key="8">
    <source>
        <dbReference type="ARBA" id="ARBA00037998"/>
    </source>
</evidence>
<evidence type="ECO:0000256" key="7">
    <source>
        <dbReference type="ARBA" id="ARBA00023136"/>
    </source>
</evidence>
<keyword evidence="4 9" id="KW-0812">Transmembrane</keyword>
<dbReference type="InterPro" id="IPR001851">
    <property type="entry name" value="ABC_transp_permease"/>
</dbReference>
<comment type="caution">
    <text evidence="10">The sequence shown here is derived from an EMBL/GenBank/DDBJ whole genome shotgun (WGS) entry which is preliminary data.</text>
</comment>
<feature type="transmembrane region" description="Helical" evidence="9">
    <location>
        <begin position="265"/>
        <end position="287"/>
    </location>
</feature>
<evidence type="ECO:0000256" key="4">
    <source>
        <dbReference type="ARBA" id="ARBA00022692"/>
    </source>
</evidence>
<feature type="transmembrane region" description="Helical" evidence="9">
    <location>
        <begin position="69"/>
        <end position="94"/>
    </location>
</feature>
<evidence type="ECO:0000256" key="6">
    <source>
        <dbReference type="ARBA" id="ARBA00022989"/>
    </source>
</evidence>
<keyword evidence="6 9" id="KW-1133">Transmembrane helix</keyword>
<feature type="transmembrane region" description="Helical" evidence="9">
    <location>
        <begin position="234"/>
        <end position="258"/>
    </location>
</feature>
<organism evidence="10 11">
    <name type="scientific">Plantactinospora sonchi</name>
    <dbReference type="NCBI Taxonomy" id="1544735"/>
    <lineage>
        <taxon>Bacteria</taxon>
        <taxon>Bacillati</taxon>
        <taxon>Actinomycetota</taxon>
        <taxon>Actinomycetes</taxon>
        <taxon>Micromonosporales</taxon>
        <taxon>Micromonosporaceae</taxon>
        <taxon>Plantactinospora</taxon>
    </lineage>
</organism>
<feature type="transmembrane region" description="Helical" evidence="9">
    <location>
        <begin position="106"/>
        <end position="125"/>
    </location>
</feature>
<dbReference type="InterPro" id="IPR052157">
    <property type="entry name" value="BCAA_transport_permease"/>
</dbReference>
<feature type="transmembrane region" description="Helical" evidence="9">
    <location>
        <begin position="201"/>
        <end position="222"/>
    </location>
</feature>